<proteinExistence type="predicted"/>
<reference evidence="1 2" key="1">
    <citation type="submission" date="2019-01" db="EMBL/GenBank/DDBJ databases">
        <authorList>
            <person name="Le T.S."/>
            <person name="Kurtboke I."/>
        </authorList>
    </citation>
    <scope>NUCLEOTIDE SEQUENCE [LARGE SCALE GENOMIC DNA]</scope>
</reference>
<sequence>MNLPEIKQYRFDVRGSARENLVPRELIPASDERSAKIVVPRHAPFFIESVHVYIAGQTVPLNLGEHYDFVSIDHELSEYCGNRVSWVIRKLKDNLPDLEITYQTLGSIPALTATTKYWYEAAALDQRPVWFDQLLNKPSHYIPMLHGHDLAQGFFNFSRLIEVYEDRYETLFGQDALVPYRDWFIAQLNNLKSYVQPYRTLLERYTDNHIDHQRDPHGTRSRAIPGLDKIDEVKTASHLDIEAGNNDRLRVVAAQAHDLINKVGPNPKDHVPPTTVGIYGQHLLPLDGSPSPIPKTTLTVGVKDLMVNAYVDRMGVGRGQQLFTGKDKDVVNNIFNPNPISDDRNPNDNVWINEHTDAGYDLFVAGGNREARLMYKTSGNYWDLIVDPVSPTDYKAQPNTKIRVTGDMSDVKRYIREWRLIHTEGAVHLIRTVDHETRPTVHWKTITYRSEHGNVGAVRSYTFKYKTINDGTNYNEQGRVILFPRGFSSGRYANGDLVFSDPVELVREDNQILILPAVVEDTLYMEFLLPETFRHKGELRRYVHSHMAEVNLDHSKAEMSLTWTDTRPRPYIVTDSLFSKEPDANNYFEQVAVPFPSELTSRRATLVQMSQEGFFGFGYKENSLGEMFAVRITPGEYSIDHTGRKWHLADTGEWAVNRVGGASPINHDHIDVGHLPPMNPYMGVWAESNVRNRYGIVKGTHPEHGMGFFYKNLYGGVNLQTIAGSEVRTSLPLDNIEYVQGLHPSRWIGTVLDESERESEFCWQVASSDGVDRCVPYQVGFSGSQFTVIHYVKVSDEWLTGLGVTENDHWTLLLGRPHDLPDLLFITQVQAGLIKTTVKVLRVADSVLSRVDGIHDQATMTTLGTDDVPTVIDERTTSHPSPAYVVKEKVKNPKPSMHTNVINVLIGVGGRTTFNLHPNNRFGNESHQLTYPYSLVLNQSNDTIAFFEDEVKDGCVGLSPDLGWVRTSNKAQRMCGGMVNAGQQLGTGYQVNPSYIPVYPGLVGMFNIVPENRHKVYLPLPMDVQVENHLFRVRGLVYDTKQLIVPGTTQRHHLGVVNDPLGPYLEVDSYTAVDDGWLIDVTEQGVTII</sequence>
<evidence type="ECO:0000313" key="1">
    <source>
        <dbReference type="EMBL" id="QCW23294.1"/>
    </source>
</evidence>
<organism evidence="1 2">
    <name type="scientific">Vibrio phage 5 TSL-2019</name>
    <dbReference type="NCBI Taxonomy" id="2578086"/>
    <lineage>
        <taxon>Viruses</taxon>
        <taxon>Duplodnaviria</taxon>
        <taxon>Heunggongvirae</taxon>
        <taxon>Uroviricota</taxon>
        <taxon>Caudoviricetes</taxon>
        <taxon>Chimalliviridae</taxon>
        <taxon>Gorgonvirinae</taxon>
        <taxon>Aphroditevirus</taxon>
        <taxon>Aphroditevirus USC1</taxon>
    </lineage>
</organism>
<dbReference type="EMBL" id="MK358448">
    <property type="protein sequence ID" value="QCW23294.1"/>
    <property type="molecule type" value="Genomic_DNA"/>
</dbReference>
<accession>A0A513SQE2</accession>
<protein>
    <submittedName>
        <fullName evidence="1">Uncharacterized protein</fullName>
    </submittedName>
</protein>
<evidence type="ECO:0000313" key="2">
    <source>
        <dbReference type="Proteomes" id="UP000316194"/>
    </source>
</evidence>
<name>A0A513SQE2_9CAUD</name>
<dbReference type="Proteomes" id="UP000316194">
    <property type="component" value="Segment"/>
</dbReference>